<dbReference type="Pfam" id="PF12937">
    <property type="entry name" value="F-box-like"/>
    <property type="match status" value="1"/>
</dbReference>
<dbReference type="PANTHER" id="PTHR32133">
    <property type="entry name" value="OS07G0120400 PROTEIN"/>
    <property type="match status" value="1"/>
</dbReference>
<name>A0AAQ3XDQ2_PASNO</name>
<organism evidence="2 3">
    <name type="scientific">Paspalum notatum var. saurae</name>
    <dbReference type="NCBI Taxonomy" id="547442"/>
    <lineage>
        <taxon>Eukaryota</taxon>
        <taxon>Viridiplantae</taxon>
        <taxon>Streptophyta</taxon>
        <taxon>Embryophyta</taxon>
        <taxon>Tracheophyta</taxon>
        <taxon>Spermatophyta</taxon>
        <taxon>Magnoliopsida</taxon>
        <taxon>Liliopsida</taxon>
        <taxon>Poales</taxon>
        <taxon>Poaceae</taxon>
        <taxon>PACMAD clade</taxon>
        <taxon>Panicoideae</taxon>
        <taxon>Andropogonodae</taxon>
        <taxon>Paspaleae</taxon>
        <taxon>Paspalinae</taxon>
        <taxon>Paspalum</taxon>
    </lineage>
</organism>
<keyword evidence="3" id="KW-1185">Reference proteome</keyword>
<gene>
    <name evidence="2" type="ORF">U9M48_041749</name>
</gene>
<dbReference type="InterPro" id="IPR001810">
    <property type="entry name" value="F-box_dom"/>
</dbReference>
<evidence type="ECO:0000313" key="2">
    <source>
        <dbReference type="EMBL" id="WVZ96066.1"/>
    </source>
</evidence>
<sequence length="430" mass="47205">PPLFFPHFPPTRITNSIPKSSAPPPPLLPPAPCRRRCRTLPGEVFLRLPSDDLACLLRASLTCRRWRRILADPAFRRRHGGLHRMPAVLGLFHIVTSAAPYLSRYVPVNTASRRPAGRDLPGWFILDCRHGRALFATPSPSLDTHLALDLLVWDPLTGEQRHLPRPSPPPTANLLFNAAVLCAAGVEEGCDHRGCHGGAFRVVYLFTRWTRDGMYATSARVYSSETGSWSKRASVRHLYVQTECTPSPSAYVGDALYFRGNMSCAFEYQLGTHRLSVVNGPRLSRERGKFISLVSLEDGGLLCTDMELRPSPLLRLWSRESGPDGVARWARGRGFELETLLPNGALLALPLLFPMPNAAVVGFAEGTDVIFVATRPIRNSDAVYMVQLNSGKVTKVLECCTMIFPYTSFCIPVIDAACTGKGAGEGVSSA</sequence>
<proteinExistence type="predicted"/>
<dbReference type="AlphaFoldDB" id="A0AAQ3XDQ2"/>
<feature type="domain" description="F-box" evidence="1">
    <location>
        <begin position="44"/>
        <end position="78"/>
    </location>
</feature>
<protein>
    <recommendedName>
        <fullName evidence="1">F-box domain-containing protein</fullName>
    </recommendedName>
</protein>
<evidence type="ECO:0000313" key="3">
    <source>
        <dbReference type="Proteomes" id="UP001341281"/>
    </source>
</evidence>
<dbReference type="Proteomes" id="UP001341281">
    <property type="component" value="Chromosome 10"/>
</dbReference>
<reference evidence="2 3" key="1">
    <citation type="submission" date="2024-02" db="EMBL/GenBank/DDBJ databases">
        <title>High-quality chromosome-scale genome assembly of Pensacola bahiagrass (Paspalum notatum Flugge var. saurae).</title>
        <authorList>
            <person name="Vega J.M."/>
            <person name="Podio M."/>
            <person name="Orjuela J."/>
            <person name="Siena L.A."/>
            <person name="Pessino S.C."/>
            <person name="Combes M.C."/>
            <person name="Mariac C."/>
            <person name="Albertini E."/>
            <person name="Pupilli F."/>
            <person name="Ortiz J.P.A."/>
            <person name="Leblanc O."/>
        </authorList>
    </citation>
    <scope>NUCLEOTIDE SEQUENCE [LARGE SCALE GENOMIC DNA]</scope>
    <source>
        <strain evidence="2">R1</strain>
        <tissue evidence="2">Leaf</tissue>
    </source>
</reference>
<feature type="non-terminal residue" evidence="2">
    <location>
        <position position="430"/>
    </location>
</feature>
<dbReference type="SUPFAM" id="SSF81383">
    <property type="entry name" value="F-box domain"/>
    <property type="match status" value="1"/>
</dbReference>
<dbReference type="PANTHER" id="PTHR32133:SF392">
    <property type="entry name" value="F-BOX DOMAIN-CONTAINING PROTEIN"/>
    <property type="match status" value="1"/>
</dbReference>
<accession>A0AAQ3XDQ2</accession>
<dbReference type="Gene3D" id="1.20.1280.50">
    <property type="match status" value="1"/>
</dbReference>
<evidence type="ECO:0000259" key="1">
    <source>
        <dbReference type="Pfam" id="PF12937"/>
    </source>
</evidence>
<dbReference type="InterPro" id="IPR036047">
    <property type="entry name" value="F-box-like_dom_sf"/>
</dbReference>
<dbReference type="EMBL" id="CP144754">
    <property type="protein sequence ID" value="WVZ96066.1"/>
    <property type="molecule type" value="Genomic_DNA"/>
</dbReference>